<dbReference type="InParanoid" id="Q23JH6"/>
<dbReference type="RefSeq" id="XP_001016913.2">
    <property type="nucleotide sequence ID" value="XM_001016913.2"/>
</dbReference>
<proteinExistence type="predicted"/>
<dbReference type="AlphaFoldDB" id="Q23JH6"/>
<dbReference type="HOGENOM" id="CLU_779625_0_0_1"/>
<dbReference type="GeneID" id="7824411"/>
<protein>
    <submittedName>
        <fullName evidence="1">Uncharacterized protein</fullName>
    </submittedName>
</protein>
<name>Q23JH6_TETTS</name>
<dbReference type="KEGG" id="tet:TTHERM_00979810"/>
<dbReference type="EMBL" id="GG662689">
    <property type="protein sequence ID" value="EAR96668.2"/>
    <property type="molecule type" value="Genomic_DNA"/>
</dbReference>
<sequence>MLQNQFLYLQEELMSTLPQVKEKGKCPARQKNLRLITGKHPQHLAQRNTNSQVDSEGFNPPPVLNQKTILKQRNLLNSLSKDELTINNIASSASTDETYTTPIANDDMGESCLSDKVQPINEDDVLEARIHKWLDEQHIYITDPRDKRDKYYQKLKTISCKISQIQSSIYLLGEDEKTNATISENIFSSNNLTNLTCLTNSTIPNMATYHDISMNLSLKKIENSPLLLRRGNKDKKGEKDEQVPVTLKSMNNCYLVKSPTNKKQTKNPSIFRASEPNIKKETTIQNIDTVAFTFNELEENEKKNSGSIQELSQLSIDMHDSVTIVSDSIFNQKI</sequence>
<evidence type="ECO:0000313" key="2">
    <source>
        <dbReference type="Proteomes" id="UP000009168"/>
    </source>
</evidence>
<organism evidence="1 2">
    <name type="scientific">Tetrahymena thermophila (strain SB210)</name>
    <dbReference type="NCBI Taxonomy" id="312017"/>
    <lineage>
        <taxon>Eukaryota</taxon>
        <taxon>Sar</taxon>
        <taxon>Alveolata</taxon>
        <taxon>Ciliophora</taxon>
        <taxon>Intramacronucleata</taxon>
        <taxon>Oligohymenophorea</taxon>
        <taxon>Hymenostomatida</taxon>
        <taxon>Tetrahymenina</taxon>
        <taxon>Tetrahymenidae</taxon>
        <taxon>Tetrahymena</taxon>
    </lineage>
</organism>
<evidence type="ECO:0000313" key="1">
    <source>
        <dbReference type="EMBL" id="EAR96668.2"/>
    </source>
</evidence>
<accession>Q23JH6</accession>
<gene>
    <name evidence="1" type="ORF">TTHERM_00979810</name>
</gene>
<keyword evidence="2" id="KW-1185">Reference proteome</keyword>
<dbReference type="Proteomes" id="UP000009168">
    <property type="component" value="Unassembled WGS sequence"/>
</dbReference>
<reference evidence="2" key="1">
    <citation type="journal article" date="2006" name="PLoS Biol.">
        <title>Macronuclear genome sequence of the ciliate Tetrahymena thermophila, a model eukaryote.</title>
        <authorList>
            <person name="Eisen J.A."/>
            <person name="Coyne R.S."/>
            <person name="Wu M."/>
            <person name="Wu D."/>
            <person name="Thiagarajan M."/>
            <person name="Wortman J.R."/>
            <person name="Badger J.H."/>
            <person name="Ren Q."/>
            <person name="Amedeo P."/>
            <person name="Jones K.M."/>
            <person name="Tallon L.J."/>
            <person name="Delcher A.L."/>
            <person name="Salzberg S.L."/>
            <person name="Silva J.C."/>
            <person name="Haas B.J."/>
            <person name="Majoros W.H."/>
            <person name="Farzad M."/>
            <person name="Carlton J.M."/>
            <person name="Smith R.K. Jr."/>
            <person name="Garg J."/>
            <person name="Pearlman R.E."/>
            <person name="Karrer K.M."/>
            <person name="Sun L."/>
            <person name="Manning G."/>
            <person name="Elde N.C."/>
            <person name="Turkewitz A.P."/>
            <person name="Asai D.J."/>
            <person name="Wilkes D.E."/>
            <person name="Wang Y."/>
            <person name="Cai H."/>
            <person name="Collins K."/>
            <person name="Stewart B.A."/>
            <person name="Lee S.R."/>
            <person name="Wilamowska K."/>
            <person name="Weinberg Z."/>
            <person name="Ruzzo W.L."/>
            <person name="Wloga D."/>
            <person name="Gaertig J."/>
            <person name="Frankel J."/>
            <person name="Tsao C.-C."/>
            <person name="Gorovsky M.A."/>
            <person name="Keeling P.J."/>
            <person name="Waller R.F."/>
            <person name="Patron N.J."/>
            <person name="Cherry J.M."/>
            <person name="Stover N.A."/>
            <person name="Krieger C.J."/>
            <person name="del Toro C."/>
            <person name="Ryder H.F."/>
            <person name="Williamson S.C."/>
            <person name="Barbeau R.A."/>
            <person name="Hamilton E.P."/>
            <person name="Orias E."/>
        </authorList>
    </citation>
    <scope>NUCLEOTIDE SEQUENCE [LARGE SCALE GENOMIC DNA]</scope>
    <source>
        <strain evidence="2">SB210</strain>
    </source>
</reference>